<dbReference type="GO" id="GO:0004792">
    <property type="term" value="F:thiosulfate-cyanide sulfurtransferase activity"/>
    <property type="evidence" value="ECO:0000318"/>
    <property type="project" value="GO_Central"/>
</dbReference>
<dbReference type="KEGG" id="cal:CAALFM_CR07020WA"/>
<reference evidence="3 4" key="2">
    <citation type="journal article" date="2007" name="Genome Biol.">
        <title>Assembly of the Candida albicans genome into sixteen supercontigs aligned on the eight chromosomes.</title>
        <authorList>
            <person name="van het Hoog M."/>
            <person name="Rast T.J."/>
            <person name="Martchenko M."/>
            <person name="Grindle S."/>
            <person name="Dignard D."/>
            <person name="Hogues H."/>
            <person name="Cuomo C."/>
            <person name="Berriman M."/>
            <person name="Scherer S."/>
            <person name="Magee B.B."/>
            <person name="Whiteway M."/>
            <person name="Chibana H."/>
            <person name="Nantel A."/>
            <person name="Magee P.T."/>
        </authorList>
    </citation>
    <scope>GENOME REANNOTATION</scope>
    <source>
        <strain evidence="4">SC5314 / ATCC MYA-2876</strain>
    </source>
</reference>
<dbReference type="PANTHER" id="PTHR44086:SF10">
    <property type="entry name" value="THIOSULFATE SULFURTRANSFERASE_RHODANESE-LIKE DOMAIN-CONTAINING PROTEIN 3"/>
    <property type="match status" value="1"/>
</dbReference>
<evidence type="ECO:0000259" key="1">
    <source>
        <dbReference type="PROSITE" id="PS50206"/>
    </source>
</evidence>
<dbReference type="VEuPathDB" id="FungiDB:CR_07020W_A"/>
<reference evidence="3 4" key="1">
    <citation type="journal article" date="2004" name="Proc. Natl. Acad. Sci. U.S.A.">
        <title>The diploid genome sequence of Candida albicans.</title>
        <authorList>
            <person name="Jones T."/>
            <person name="Federspiel N.A."/>
            <person name="Chibana H."/>
            <person name="Dungan J."/>
            <person name="Kalman S."/>
            <person name="Magee B.B."/>
            <person name="Newport G."/>
            <person name="Thorstenson Y.R."/>
            <person name="Agabian N."/>
            <person name="Magee P.T."/>
            <person name="Davis R.W."/>
            <person name="Scherer S."/>
        </authorList>
    </citation>
    <scope>NUCLEOTIDE SEQUENCE [LARGE SCALE GENOMIC DNA]</scope>
    <source>
        <strain evidence="4">SC5314 / ATCC MYA-2876</strain>
    </source>
</reference>
<dbReference type="eggNOG" id="KOG1530">
    <property type="taxonomic scope" value="Eukaryota"/>
</dbReference>
<dbReference type="PROSITE" id="PS00380">
    <property type="entry name" value="RHODANESE_1"/>
    <property type="match status" value="1"/>
</dbReference>
<sequence length="181" mass="20316">MFAFKKSTTSILKTVVAPTSSRYLSTVTLRSIPRTFHNATKVSLFNGLRTTPRFYSVLTESPEAKVYKYADVKDVAVHPENHPDSVLVDVREPTEFGDGHIPGALNIPFKSSPGALDLPEEDFQEHFGFPKPSTDKELIFYCLGGVRSTAAEELANTFGYKKRGNYLGSWEDWVKHENKKN</sequence>
<dbReference type="SMR" id="A0A1D8PTD8"/>
<dbReference type="FunCoup" id="A0A1D8PTD8">
    <property type="interactions" value="609"/>
</dbReference>
<keyword evidence="4" id="KW-1185">Reference proteome</keyword>
<dbReference type="InterPro" id="IPR036873">
    <property type="entry name" value="Rhodanese-like_dom_sf"/>
</dbReference>
<dbReference type="Gene3D" id="3.40.250.10">
    <property type="entry name" value="Rhodanese-like domain"/>
    <property type="match status" value="1"/>
</dbReference>
<dbReference type="RefSeq" id="XP_712653.2">
    <property type="nucleotide sequence ID" value="XM_707560.2"/>
</dbReference>
<name>A0A1D8PTD8_CANAL</name>
<dbReference type="PROSITE" id="PS50206">
    <property type="entry name" value="RHODANESE_3"/>
    <property type="match status" value="1"/>
</dbReference>
<evidence type="ECO:0000313" key="2">
    <source>
        <dbReference type="CGD" id="CAL0000194655"/>
    </source>
</evidence>
<feature type="domain" description="Rhodanese" evidence="1">
    <location>
        <begin position="81"/>
        <end position="178"/>
    </location>
</feature>
<dbReference type="GeneID" id="3645731"/>
<accession>A0A1D8PTD8</accession>
<dbReference type="PANTHER" id="PTHR44086">
    <property type="entry name" value="THIOSULFATE SULFURTRANSFERASE RDL2, MITOCHONDRIAL-RELATED"/>
    <property type="match status" value="1"/>
</dbReference>
<dbReference type="SUPFAM" id="SSF52821">
    <property type="entry name" value="Rhodanese/Cell cycle control phosphatase"/>
    <property type="match status" value="1"/>
</dbReference>
<proteinExistence type="predicted"/>
<dbReference type="CGD" id="CAL0000194655">
    <property type="gene designation" value="orf19.9899"/>
</dbReference>
<reference evidence="3 4" key="3">
    <citation type="journal article" date="2013" name="Genome Biol.">
        <title>Assembly of a phased diploid Candida albicans genome facilitates allele-specific measurements and provides a simple model for repeat and indel structure.</title>
        <authorList>
            <person name="Muzzey D."/>
            <person name="Schwartz K."/>
            <person name="Weissman J.S."/>
            <person name="Sherlock G."/>
        </authorList>
    </citation>
    <scope>NUCLEOTIDE SEQUENCE [LARGE SCALE GENOMIC DNA]</scope>
    <source>
        <strain evidence="4">SC5314 / ATCC MYA-2876</strain>
    </source>
</reference>
<protein>
    <submittedName>
        <fullName evidence="3">Thiosulfate sulfurtransferase</fullName>
    </submittedName>
</protein>
<dbReference type="STRING" id="237561.A0A1D8PTD8"/>
<evidence type="ECO:0000313" key="4">
    <source>
        <dbReference type="Proteomes" id="UP000000559"/>
    </source>
</evidence>
<gene>
    <name evidence="3" type="ordered locus">CAALFM_CR07020WA</name>
    <name evidence="2" type="ordered locus">orf19.9899</name>
</gene>
<dbReference type="InterPro" id="IPR001307">
    <property type="entry name" value="Thiosulphate_STrfase_CS"/>
</dbReference>
<dbReference type="OrthoDB" id="566238at2759"/>
<dbReference type="InterPro" id="IPR001763">
    <property type="entry name" value="Rhodanese-like_dom"/>
</dbReference>
<dbReference type="AlphaFoldDB" id="A0A1D8PTD8"/>
<dbReference type="Pfam" id="PF00581">
    <property type="entry name" value="Rhodanese"/>
    <property type="match status" value="1"/>
</dbReference>
<dbReference type="GO" id="GO:0005739">
    <property type="term" value="C:mitochondrion"/>
    <property type="evidence" value="ECO:0000318"/>
    <property type="project" value="GO_Central"/>
</dbReference>
<dbReference type="InParanoid" id="A0A1D8PTD8"/>
<dbReference type="Proteomes" id="UP000000559">
    <property type="component" value="Chromosome R"/>
</dbReference>
<dbReference type="CDD" id="cd01519">
    <property type="entry name" value="RHOD_HSP67B2"/>
    <property type="match status" value="1"/>
</dbReference>
<organism evidence="3 4">
    <name type="scientific">Candida albicans (strain SC5314 / ATCC MYA-2876)</name>
    <name type="common">Yeast</name>
    <dbReference type="NCBI Taxonomy" id="237561"/>
    <lineage>
        <taxon>Eukaryota</taxon>
        <taxon>Fungi</taxon>
        <taxon>Dikarya</taxon>
        <taxon>Ascomycota</taxon>
        <taxon>Saccharomycotina</taxon>
        <taxon>Pichiomycetes</taxon>
        <taxon>Debaryomycetaceae</taxon>
        <taxon>Candida/Lodderomyces clade</taxon>
        <taxon>Candida</taxon>
    </lineage>
</organism>
<dbReference type="SMART" id="SM00450">
    <property type="entry name" value="RHOD"/>
    <property type="match status" value="1"/>
</dbReference>
<dbReference type="EMBL" id="CP017630">
    <property type="protein sequence ID" value="AOW31397.1"/>
    <property type="molecule type" value="Genomic_DNA"/>
</dbReference>
<evidence type="ECO:0000313" key="3">
    <source>
        <dbReference type="EMBL" id="AOW31397.1"/>
    </source>
</evidence>